<dbReference type="GO" id="GO:0022857">
    <property type="term" value="F:transmembrane transporter activity"/>
    <property type="evidence" value="ECO:0007669"/>
    <property type="project" value="InterPro"/>
</dbReference>
<dbReference type="PANTHER" id="PTHR42910">
    <property type="entry name" value="TRANSPORTER SCO4007-RELATED"/>
    <property type="match status" value="1"/>
</dbReference>
<dbReference type="Gene3D" id="1.20.1250.20">
    <property type="entry name" value="MFS general substrate transporter like domains"/>
    <property type="match status" value="1"/>
</dbReference>
<feature type="transmembrane region" description="Helical" evidence="4">
    <location>
        <begin position="21"/>
        <end position="39"/>
    </location>
</feature>
<keyword evidence="3 4" id="KW-0472">Membrane</keyword>
<dbReference type="InterPro" id="IPR011701">
    <property type="entry name" value="MFS"/>
</dbReference>
<feature type="transmembrane region" description="Helical" evidence="4">
    <location>
        <begin position="144"/>
        <end position="163"/>
    </location>
</feature>
<feature type="transmembrane region" description="Helical" evidence="4">
    <location>
        <begin position="376"/>
        <end position="396"/>
    </location>
</feature>
<proteinExistence type="predicted"/>
<feature type="domain" description="Major facilitator superfamily (MFS) profile" evidence="5">
    <location>
        <begin position="21"/>
        <end position="401"/>
    </location>
</feature>
<feature type="transmembrane region" description="Helical" evidence="4">
    <location>
        <begin position="312"/>
        <end position="332"/>
    </location>
</feature>
<feature type="transmembrane region" description="Helical" evidence="4">
    <location>
        <begin position="169"/>
        <end position="190"/>
    </location>
</feature>
<evidence type="ECO:0000256" key="4">
    <source>
        <dbReference type="SAM" id="Phobius"/>
    </source>
</evidence>
<dbReference type="RefSeq" id="WP_086640574.1">
    <property type="nucleotide sequence ID" value="NZ_JOMM01000013.1"/>
</dbReference>
<reference evidence="6 7" key="1">
    <citation type="submission" date="2014-06" db="EMBL/GenBank/DDBJ databases">
        <authorList>
            <person name="Ju J."/>
            <person name="Zhang J."/>
        </authorList>
    </citation>
    <scope>NUCLEOTIDE SEQUENCE [LARGE SCALE GENOMIC DNA]</scope>
    <source>
        <strain evidence="6">DmW_042</strain>
    </source>
</reference>
<organism evidence="6 7">
    <name type="scientific">Acetobacter tropicalis</name>
    <dbReference type="NCBI Taxonomy" id="104102"/>
    <lineage>
        <taxon>Bacteria</taxon>
        <taxon>Pseudomonadati</taxon>
        <taxon>Pseudomonadota</taxon>
        <taxon>Alphaproteobacteria</taxon>
        <taxon>Acetobacterales</taxon>
        <taxon>Acetobacteraceae</taxon>
        <taxon>Acetobacter</taxon>
    </lineage>
</organism>
<feature type="transmembrane region" description="Helical" evidence="4">
    <location>
        <begin position="59"/>
        <end position="79"/>
    </location>
</feature>
<sequence>MNQPPLPPQKQEEYATITPHLVMIIAAACGLIVANLYYAQPLAGPISAALGMSASQSGLIVTMTQIGYCVGLLLIVPLADLLENRSLIVWMTRLVMLALVALPFSNHPLPFLLAIGLVGILSVAVQILVPFAAHLAPEARRGQVVGNVMSGLMMGIMLARPVSSFVTQISSWQTIFLLSAGVMLVLSVVLQRVLPQRHPRTQSSYAGLLLSMVHLLGHTPVLQRRAFYHACMFGAFSLFWTVTPLLLARSPYLFSQGEIALFAFVGVAGAIAAPIAGRVADKGWTWLASIAAMGIASLAFLSTWLFHQPTPFVVALCIAGVMIDFGVTANLVLGQRALFILAPEHRARLNGLYMAIFFLGGAAGSALGAWTYAQGGWIWASTLGAALPAVAFLVCLTEKRT</sequence>
<keyword evidence="1 4" id="KW-0812">Transmembrane</keyword>
<dbReference type="PROSITE" id="PS50850">
    <property type="entry name" value="MFS"/>
    <property type="match status" value="1"/>
</dbReference>
<feature type="transmembrane region" description="Helical" evidence="4">
    <location>
        <begin position="226"/>
        <end position="247"/>
    </location>
</feature>
<keyword evidence="2 4" id="KW-1133">Transmembrane helix</keyword>
<name>A0A252ABE5_9PROT</name>
<dbReference type="PANTHER" id="PTHR42910:SF1">
    <property type="entry name" value="MAJOR FACILITATOR SUPERFAMILY (MFS) PROFILE DOMAIN-CONTAINING PROTEIN"/>
    <property type="match status" value="1"/>
</dbReference>
<feature type="transmembrane region" description="Helical" evidence="4">
    <location>
        <begin position="111"/>
        <end position="132"/>
    </location>
</feature>
<dbReference type="AlphaFoldDB" id="A0A252ABE5"/>
<feature type="transmembrane region" description="Helical" evidence="4">
    <location>
        <begin position="259"/>
        <end position="277"/>
    </location>
</feature>
<dbReference type="InterPro" id="IPR020846">
    <property type="entry name" value="MFS_dom"/>
</dbReference>
<dbReference type="Proteomes" id="UP000194565">
    <property type="component" value="Unassembled WGS sequence"/>
</dbReference>
<feature type="transmembrane region" description="Helical" evidence="4">
    <location>
        <begin position="284"/>
        <end position="306"/>
    </location>
</feature>
<protein>
    <submittedName>
        <fullName evidence="6">MFS transporter</fullName>
    </submittedName>
</protein>
<gene>
    <name evidence="6" type="ORF">HC62_02315</name>
</gene>
<feature type="transmembrane region" description="Helical" evidence="4">
    <location>
        <begin position="86"/>
        <end position="105"/>
    </location>
</feature>
<accession>A0A252ABE5</accession>
<dbReference type="EMBL" id="JOMM01000013">
    <property type="protein sequence ID" value="OUI86907.1"/>
    <property type="molecule type" value="Genomic_DNA"/>
</dbReference>
<evidence type="ECO:0000259" key="5">
    <source>
        <dbReference type="PROSITE" id="PS50850"/>
    </source>
</evidence>
<dbReference type="CDD" id="cd17324">
    <property type="entry name" value="MFS_NepI_like"/>
    <property type="match status" value="1"/>
</dbReference>
<evidence type="ECO:0000256" key="3">
    <source>
        <dbReference type="ARBA" id="ARBA00023136"/>
    </source>
</evidence>
<evidence type="ECO:0000256" key="1">
    <source>
        <dbReference type="ARBA" id="ARBA00022692"/>
    </source>
</evidence>
<evidence type="ECO:0000313" key="6">
    <source>
        <dbReference type="EMBL" id="OUI86907.1"/>
    </source>
</evidence>
<comment type="caution">
    <text evidence="6">The sequence shown here is derived from an EMBL/GenBank/DDBJ whole genome shotgun (WGS) entry which is preliminary data.</text>
</comment>
<dbReference type="InterPro" id="IPR036259">
    <property type="entry name" value="MFS_trans_sf"/>
</dbReference>
<dbReference type="Pfam" id="PF07690">
    <property type="entry name" value="MFS_1"/>
    <property type="match status" value="1"/>
</dbReference>
<evidence type="ECO:0000256" key="2">
    <source>
        <dbReference type="ARBA" id="ARBA00022989"/>
    </source>
</evidence>
<evidence type="ECO:0000313" key="7">
    <source>
        <dbReference type="Proteomes" id="UP000194565"/>
    </source>
</evidence>
<dbReference type="SUPFAM" id="SSF103473">
    <property type="entry name" value="MFS general substrate transporter"/>
    <property type="match status" value="1"/>
</dbReference>
<feature type="transmembrane region" description="Helical" evidence="4">
    <location>
        <begin position="352"/>
        <end position="370"/>
    </location>
</feature>